<comment type="caution">
    <text evidence="1">The sequence shown here is derived from an EMBL/GenBank/DDBJ whole genome shotgun (WGS) entry which is preliminary data.</text>
</comment>
<proteinExistence type="predicted"/>
<evidence type="ECO:0000313" key="1">
    <source>
        <dbReference type="EMBL" id="KGE64078.1"/>
    </source>
</evidence>
<dbReference type="Proteomes" id="UP000030060">
    <property type="component" value="Unassembled WGS sequence"/>
</dbReference>
<protein>
    <submittedName>
        <fullName evidence="1">Uncharacterized protein</fullName>
    </submittedName>
</protein>
<gene>
    <name evidence="1" type="ORF">K814_0131310</name>
</gene>
<sequence>MYAKVVDRLLDYPPQEDSLLLAEGGLPGPAAFGQELSIWKWQLLAGSCLFQGSKRQPRRKRG</sequence>
<accession>A0A0A1YRS3</accession>
<name>A0A0A1YRS3_PSEFL</name>
<evidence type="ECO:0000313" key="2">
    <source>
        <dbReference type="Proteomes" id="UP000030060"/>
    </source>
</evidence>
<dbReference type="AlphaFoldDB" id="A0A0A1YRS3"/>
<reference evidence="1 2" key="1">
    <citation type="journal article" date="2013" name="Genome Announc.">
        <title>Draft Genome Sequence of Pseudomonas fluorescens LMG 5329, a White Line-Inducing Principle-Producing Bioindicator for the Mushroom Pathogen Pseudomonas tolaasii.</title>
        <authorList>
            <person name="Ghequire M.G."/>
            <person name="Rokni-Zadeh H."/>
            <person name="Zarrineh P."/>
            <person name="De Mot R."/>
        </authorList>
    </citation>
    <scope>NUCLEOTIDE SEQUENCE [LARGE SCALE GENOMIC DNA]</scope>
    <source>
        <strain evidence="1 2">LMG 5329</strain>
    </source>
</reference>
<organism evidence="1 2">
    <name type="scientific">Pseudomonas fluorescens LMG 5329</name>
    <dbReference type="NCBI Taxonomy" id="1324332"/>
    <lineage>
        <taxon>Bacteria</taxon>
        <taxon>Pseudomonadati</taxon>
        <taxon>Pseudomonadota</taxon>
        <taxon>Gammaproteobacteria</taxon>
        <taxon>Pseudomonadales</taxon>
        <taxon>Pseudomonadaceae</taxon>
        <taxon>Pseudomonas</taxon>
    </lineage>
</organism>
<dbReference type="EMBL" id="ASGY01000250">
    <property type="protein sequence ID" value="KGE64078.1"/>
    <property type="molecule type" value="Genomic_DNA"/>
</dbReference>